<comment type="caution">
    <text evidence="2">The sequence shown here is derived from an EMBL/GenBank/DDBJ whole genome shotgun (WGS) entry which is preliminary data.</text>
</comment>
<sequence length="222" mass="24773">MADDVDAQRRADAGLLFMKDRLACERPVLATELLRPAKTRPARSAHIVFPRATPLEIVGIGLRWPCGLEARVVGFKPVAQCQAEGFVFRRIAHLHLLVPCCFLGIHSLSREVGEGRGEGMCACMHRVKKCAVVPLTLTLSRRREREQEIREKEARRINPQRRYQSKGRGAGQASERRARAAPPRWRCPPPEERGGRRAAPQGVNQLSPRNPSPPSPTSRCPS</sequence>
<dbReference type="AlphaFoldDB" id="A0A644WP14"/>
<dbReference type="EMBL" id="VSSQ01001135">
    <property type="protein sequence ID" value="MPM05482.1"/>
    <property type="molecule type" value="Genomic_DNA"/>
</dbReference>
<proteinExistence type="predicted"/>
<evidence type="ECO:0000256" key="1">
    <source>
        <dbReference type="SAM" id="MobiDB-lite"/>
    </source>
</evidence>
<gene>
    <name evidence="2" type="ORF">SDC9_51772</name>
</gene>
<accession>A0A644WP14</accession>
<protein>
    <submittedName>
        <fullName evidence="2">Uncharacterized protein</fullName>
    </submittedName>
</protein>
<evidence type="ECO:0000313" key="2">
    <source>
        <dbReference type="EMBL" id="MPM05482.1"/>
    </source>
</evidence>
<organism evidence="2">
    <name type="scientific">bioreactor metagenome</name>
    <dbReference type="NCBI Taxonomy" id="1076179"/>
    <lineage>
        <taxon>unclassified sequences</taxon>
        <taxon>metagenomes</taxon>
        <taxon>ecological metagenomes</taxon>
    </lineage>
</organism>
<reference evidence="2" key="1">
    <citation type="submission" date="2019-08" db="EMBL/GenBank/DDBJ databases">
        <authorList>
            <person name="Kucharzyk K."/>
            <person name="Murdoch R.W."/>
            <person name="Higgins S."/>
            <person name="Loffler F."/>
        </authorList>
    </citation>
    <scope>NUCLEOTIDE SEQUENCE</scope>
</reference>
<feature type="region of interest" description="Disordered" evidence="1">
    <location>
        <begin position="144"/>
        <end position="222"/>
    </location>
</feature>
<name>A0A644WP14_9ZZZZ</name>
<feature type="compositionally biased region" description="Basic and acidic residues" evidence="1">
    <location>
        <begin position="144"/>
        <end position="156"/>
    </location>
</feature>